<proteinExistence type="evidence at transcript level"/>
<evidence type="ECO:0000313" key="1">
    <source>
        <dbReference type="EMBL" id="BAN64387.1"/>
    </source>
</evidence>
<dbReference type="EMBL" id="AK440593">
    <property type="protein sequence ID" value="BAN64387.1"/>
    <property type="molecule type" value="mRNA"/>
</dbReference>
<sequence length="134" mass="14688">MSSRNSSVRRLIPPLSYTLTLGLLQHDLVAKEYLQRTLAKSELKNYSLSVTGTNQHRYLTVSGCNLTNVKPRSTVPTDKTLPCFSPYGISHSECASVNIPSQVTCNPAFPAINCKTWSSSIRQSTASLEGVNLK</sequence>
<dbReference type="AlphaFoldDB" id="S6BKI3"/>
<protein>
    <submittedName>
        <fullName evidence="1">Uncharacterized protein</fullName>
    </submittedName>
</protein>
<accession>S6BKI3</accession>
<reference evidence="1" key="1">
    <citation type="journal article" date="2014" name="BMC Genomics">
        <title>The Babesia bovis gene and promoter model: an update from full-length EST analysis.</title>
        <authorList>
            <person name="Yamagishi J."/>
            <person name="Wakaguri H."/>
            <person name="Yokoyama N."/>
            <person name="Yamashita R."/>
            <person name="Suzuki Y."/>
            <person name="Xuan X."/>
            <person name="Igarashi I."/>
        </authorList>
    </citation>
    <scope>NUCLEOTIDE SEQUENCE</scope>
    <source>
        <strain evidence="1">Texas</strain>
    </source>
</reference>
<name>S6BKI3_BABBO</name>
<organism evidence="1">
    <name type="scientific">Babesia bovis</name>
    <dbReference type="NCBI Taxonomy" id="5865"/>
    <lineage>
        <taxon>Eukaryota</taxon>
        <taxon>Sar</taxon>
        <taxon>Alveolata</taxon>
        <taxon>Apicomplexa</taxon>
        <taxon>Aconoidasida</taxon>
        <taxon>Piroplasmida</taxon>
        <taxon>Babesiidae</taxon>
        <taxon>Babesia</taxon>
    </lineage>
</organism>